<dbReference type="KEGG" id="samy:DB32_007672"/>
<comment type="caution">
    <text evidence="7">Lacks conserved residue(s) required for the propagation of feature annotation.</text>
</comment>
<dbReference type="Proteomes" id="UP000034883">
    <property type="component" value="Chromosome"/>
</dbReference>
<dbReference type="GO" id="GO:0008270">
    <property type="term" value="F:zinc ion binding"/>
    <property type="evidence" value="ECO:0007669"/>
    <property type="project" value="InterPro"/>
</dbReference>
<organism evidence="9 10">
    <name type="scientific">Sandaracinus amylolyticus</name>
    <dbReference type="NCBI Taxonomy" id="927083"/>
    <lineage>
        <taxon>Bacteria</taxon>
        <taxon>Pseudomonadati</taxon>
        <taxon>Myxococcota</taxon>
        <taxon>Polyangia</taxon>
        <taxon>Polyangiales</taxon>
        <taxon>Sandaracinaceae</taxon>
        <taxon>Sandaracinus</taxon>
    </lineage>
</organism>
<dbReference type="OrthoDB" id="5294005at2"/>
<evidence type="ECO:0000256" key="6">
    <source>
        <dbReference type="ARBA" id="ARBA00023049"/>
    </source>
</evidence>
<evidence type="ECO:0000313" key="10">
    <source>
        <dbReference type="Proteomes" id="UP000034883"/>
    </source>
</evidence>
<dbReference type="Gene3D" id="3.40.630.10">
    <property type="entry name" value="Zn peptidases"/>
    <property type="match status" value="1"/>
</dbReference>
<dbReference type="GO" id="GO:0006508">
    <property type="term" value="P:proteolysis"/>
    <property type="evidence" value="ECO:0007669"/>
    <property type="project" value="UniProtKB-KW"/>
</dbReference>
<dbReference type="AlphaFoldDB" id="A0A0F6W932"/>
<name>A0A0F6W932_9BACT</name>
<evidence type="ECO:0000256" key="3">
    <source>
        <dbReference type="ARBA" id="ARBA00022670"/>
    </source>
</evidence>
<dbReference type="GO" id="GO:0004181">
    <property type="term" value="F:metallocarboxypeptidase activity"/>
    <property type="evidence" value="ECO:0007669"/>
    <property type="project" value="InterPro"/>
</dbReference>
<dbReference type="GO" id="GO:0005615">
    <property type="term" value="C:extracellular space"/>
    <property type="evidence" value="ECO:0007669"/>
    <property type="project" value="TreeGrafter"/>
</dbReference>
<proteinExistence type="inferred from homology"/>
<keyword evidence="5" id="KW-0862">Zinc</keyword>
<dbReference type="SUPFAM" id="SSF53187">
    <property type="entry name" value="Zn-dependent exopeptidases"/>
    <property type="match status" value="1"/>
</dbReference>
<keyword evidence="6" id="KW-0482">Metalloprotease</keyword>
<dbReference type="RefSeq" id="WP_053237484.1">
    <property type="nucleotide sequence ID" value="NZ_CP011125.1"/>
</dbReference>
<dbReference type="PANTHER" id="PTHR11705">
    <property type="entry name" value="PROTEASE FAMILY M14 CARBOXYPEPTIDASE A,B"/>
    <property type="match status" value="1"/>
</dbReference>
<evidence type="ECO:0000313" key="9">
    <source>
        <dbReference type="EMBL" id="AKF10523.1"/>
    </source>
</evidence>
<gene>
    <name evidence="9" type="ORF">DB32_007672</name>
</gene>
<accession>A0A0F6W932</accession>
<evidence type="ECO:0000256" key="5">
    <source>
        <dbReference type="ARBA" id="ARBA00022833"/>
    </source>
</evidence>
<keyword evidence="4" id="KW-0378">Hydrolase</keyword>
<dbReference type="SMART" id="SM00631">
    <property type="entry name" value="Zn_pept"/>
    <property type="match status" value="1"/>
</dbReference>
<evidence type="ECO:0000256" key="7">
    <source>
        <dbReference type="PROSITE-ProRule" id="PRU01379"/>
    </source>
</evidence>
<reference evidence="9 10" key="1">
    <citation type="submission" date="2015-03" db="EMBL/GenBank/DDBJ databases">
        <title>Genome assembly of Sandaracinus amylolyticus DSM 53668.</title>
        <authorList>
            <person name="Sharma G."/>
            <person name="Subramanian S."/>
        </authorList>
    </citation>
    <scope>NUCLEOTIDE SEQUENCE [LARGE SCALE GENOMIC DNA]</scope>
    <source>
        <strain evidence="9 10">DSM 53668</strain>
    </source>
</reference>
<keyword evidence="3" id="KW-0645">Protease</keyword>
<feature type="domain" description="Peptidase M14" evidence="8">
    <location>
        <begin position="30"/>
        <end position="327"/>
    </location>
</feature>
<keyword evidence="9" id="KW-0121">Carboxypeptidase</keyword>
<dbReference type="PROSITE" id="PS52035">
    <property type="entry name" value="PEPTIDASE_M14"/>
    <property type="match status" value="1"/>
</dbReference>
<dbReference type="PRINTS" id="PR00765">
    <property type="entry name" value="CRBOXYPTASEA"/>
</dbReference>
<comment type="similarity">
    <text evidence="2 7">Belongs to the peptidase M14 family.</text>
</comment>
<evidence type="ECO:0000259" key="8">
    <source>
        <dbReference type="PROSITE" id="PS52035"/>
    </source>
</evidence>
<dbReference type="CDD" id="cd00596">
    <property type="entry name" value="Peptidase_M14_like"/>
    <property type="match status" value="1"/>
</dbReference>
<dbReference type="EMBL" id="CP011125">
    <property type="protein sequence ID" value="AKF10523.1"/>
    <property type="molecule type" value="Genomic_DNA"/>
</dbReference>
<dbReference type="Pfam" id="PF00246">
    <property type="entry name" value="Peptidase_M14"/>
    <property type="match status" value="1"/>
</dbReference>
<evidence type="ECO:0000256" key="4">
    <source>
        <dbReference type="ARBA" id="ARBA00022801"/>
    </source>
</evidence>
<dbReference type="STRING" id="927083.DB32_007672"/>
<sequence length="327" mass="36044">MSADDLAALADAIAPFLDDPPLRDDVDLTRIGRYRGFGEVVGAIAALRDRGARVTVAGRSHEGAPVLRVDIGDVRASSGSLMIAGTHAMEWIGVEVALAILDAIADEPGDRRIVAFPVLNPDGYRRAERDLRSGRKMRYSRANARGVDLNRNWPTHWAPTGLIPRVLPLLGSAGSHPASEPEIRAVLDTILEVKEAGHTRLERALSLHSFGAVLLLPYGGRWALPPEHPRLHAMAREVRRALRKRYGIRSVARWVPGFFAHGMEVDHLLHEGMSPLLVECSRGGLSFFDPSSWVVPFRWYNPPRPVRHVTELQHALLPFLGFGHASE</sequence>
<protein>
    <submittedName>
        <fullName evidence="9">Carboxypeptidase T</fullName>
    </submittedName>
</protein>
<comment type="cofactor">
    <cofactor evidence="1">
        <name>Zn(2+)</name>
        <dbReference type="ChEBI" id="CHEBI:29105"/>
    </cofactor>
</comment>
<keyword evidence="10" id="KW-1185">Reference proteome</keyword>
<dbReference type="PANTHER" id="PTHR11705:SF143">
    <property type="entry name" value="SLL0236 PROTEIN"/>
    <property type="match status" value="1"/>
</dbReference>
<evidence type="ECO:0000256" key="2">
    <source>
        <dbReference type="ARBA" id="ARBA00005988"/>
    </source>
</evidence>
<dbReference type="InterPro" id="IPR000834">
    <property type="entry name" value="Peptidase_M14"/>
</dbReference>
<evidence type="ECO:0000256" key="1">
    <source>
        <dbReference type="ARBA" id="ARBA00001947"/>
    </source>
</evidence>